<dbReference type="CDD" id="cd17991">
    <property type="entry name" value="DEXHc_TRCF"/>
    <property type="match status" value="1"/>
</dbReference>
<dbReference type="GO" id="GO:0016787">
    <property type="term" value="F:hydrolase activity"/>
    <property type="evidence" value="ECO:0007669"/>
    <property type="project" value="UniProtKB-KW"/>
</dbReference>
<dbReference type="Pfam" id="PF03461">
    <property type="entry name" value="TRCF"/>
    <property type="match status" value="1"/>
</dbReference>
<evidence type="ECO:0000256" key="1">
    <source>
        <dbReference type="ARBA" id="ARBA00022490"/>
    </source>
</evidence>
<dbReference type="Gene3D" id="3.90.1150.50">
    <property type="entry name" value="Transcription-repair-coupling factor, D7 domain"/>
    <property type="match status" value="1"/>
</dbReference>
<evidence type="ECO:0000256" key="8">
    <source>
        <dbReference type="ARBA" id="ARBA00023204"/>
    </source>
</evidence>
<dbReference type="InterPro" id="IPR047112">
    <property type="entry name" value="RecG/Mfd"/>
</dbReference>
<dbReference type="SMART" id="SM00982">
    <property type="entry name" value="TRCF"/>
    <property type="match status" value="1"/>
</dbReference>
<dbReference type="SUPFAM" id="SSF143517">
    <property type="entry name" value="TRCF domain-like"/>
    <property type="match status" value="1"/>
</dbReference>
<dbReference type="Gene3D" id="2.40.10.170">
    <property type="match status" value="1"/>
</dbReference>
<dbReference type="Proteomes" id="UP000823635">
    <property type="component" value="Unassembled WGS sequence"/>
</dbReference>
<keyword evidence="6 9" id="KW-0067">ATP-binding</keyword>
<feature type="domain" description="Helicase C-terminal" evidence="11">
    <location>
        <begin position="743"/>
        <end position="897"/>
    </location>
</feature>
<sequence>MDIYDFQNRFSSGKSQKELVDFLKGEKRDVVLKGLYGSSKACSFADAVESYNKGVHLVVLNNIEQAKFFTNDLYGFVSDRNVFYFPTSVNANSKIDTIRESSNKVQRSAAINALNHFKNGEGKDRFMVMVTYPAAIFEKIIDKKELSDNILKISVNDTLSHEFIKETLVFYNFERVDFVSRPGEYALRGGIIDIFSFSDDKPYRIDFFGNNIESIRYFDINTQRSTESLESVEIFPNIYDNEKFGESNHVSIFEYAGKDCVVWIDNYMDMATENFKEVMKTAMPLKKLYFEDYSIIGFESERGGEGLPVIKFDTEPQPAFNKNFDMLADDILRHTEEGYKVYISSDNVRQIERLRNIFSQGRKNIQALSFGVIEKSFHEGFIDNAGKVCLYTDHQIFDRFHRVKVRREVEASERLTLDELNAFRIGDYVVHIDHGVGIFGGLVKTNVNGKVQEAIKLIYKDNDVIFVSIHGIHRIARYKSKDSVPPKIYKLGSGAWEKLKKTTKSKVKDIAKELIKLYAQRQQVKGFAFSGDTYMQHELEASFMYEDTPDQLKATKAVKEDMEKAHPMDRLICGDVGFGKTEVAIRAAFKAVADNKQVAVLVPTTILALQHYKTFCGRLEKFPCNIEYMSRLKSTKEIREITEKLKAGKIDIIIGTHRLLNKSIEFKDLGLLIIDEEQKFGVAAKERLRHLKLSVDTLTLTATPIPRTLQFSLLGARDLSIINTPPPNRLPVQTEIIDFNEELIRDAINFEVERGGQVFFVHNRVEDILAIEDIIRKICPGIKTCVGHGQMEAKELESIMLDFIMGDYDVLIATSIIENGIDVPNANTIIINQAQNFGLSDLHQLRGRVGRSNTKAFCYLIVPPTVSITDDARRRLRAIEAFSDLGSGFNIAMQDLDIRGAGNLLGGEQSGFVADMGFETYQRILSEALEEIREEEGDTGGDEKNGHGGYIADCTIDTDLELLIPDDYIPQVSEKIRLYKELDTMSSEEEIGRFVESLTDRFGELPWQLVQLINVVRLKREAIVLGFERIVIKNNMMLAYFISNQSSSYYKSRLFADILNYINGKKSDFRIKEQNSRLFLRVENIQTMEQAYNLLLRMRETVEKVS</sequence>
<keyword evidence="3 9" id="KW-0227">DNA damage</keyword>
<dbReference type="SUPFAM" id="SSF52540">
    <property type="entry name" value="P-loop containing nucleoside triphosphate hydrolases"/>
    <property type="match status" value="4"/>
</dbReference>
<dbReference type="Pfam" id="PF00271">
    <property type="entry name" value="Helicase_C"/>
    <property type="match status" value="1"/>
</dbReference>
<dbReference type="InterPro" id="IPR004576">
    <property type="entry name" value="Mfd"/>
</dbReference>
<dbReference type="Pfam" id="PF02559">
    <property type="entry name" value="CarD_TRCF_RID"/>
    <property type="match status" value="1"/>
</dbReference>
<dbReference type="PROSITE" id="PS51192">
    <property type="entry name" value="HELICASE_ATP_BIND_1"/>
    <property type="match status" value="1"/>
</dbReference>
<dbReference type="PROSITE" id="PS51194">
    <property type="entry name" value="HELICASE_CTER"/>
    <property type="match status" value="1"/>
</dbReference>
<dbReference type="PANTHER" id="PTHR47964">
    <property type="entry name" value="ATP-DEPENDENT DNA HELICASE HOMOLOG RECG, CHLOROPLASTIC"/>
    <property type="match status" value="1"/>
</dbReference>
<dbReference type="InterPro" id="IPR005118">
    <property type="entry name" value="TRCF_C"/>
</dbReference>
<evidence type="ECO:0000256" key="7">
    <source>
        <dbReference type="ARBA" id="ARBA00023125"/>
    </source>
</evidence>
<dbReference type="InterPro" id="IPR003711">
    <property type="entry name" value="CarD-like/TRCF_RID"/>
</dbReference>
<proteinExistence type="inferred from homology"/>
<dbReference type="GO" id="GO:0003684">
    <property type="term" value="F:damaged DNA binding"/>
    <property type="evidence" value="ECO:0007669"/>
    <property type="project" value="InterPro"/>
</dbReference>
<dbReference type="SMART" id="SM01058">
    <property type="entry name" value="CarD_TRCF"/>
    <property type="match status" value="1"/>
</dbReference>
<dbReference type="InterPro" id="IPR027417">
    <property type="entry name" value="P-loop_NTPase"/>
</dbReference>
<comment type="function">
    <text evidence="9">Couples transcription and DNA repair by recognizing RNA polymerase (RNAP) stalled at DNA lesions. Mediates ATP-dependent release of RNAP and its truncated transcript from the DNA, and recruitment of nucleotide excision repair machinery to the damaged site.</text>
</comment>
<dbReference type="Pfam" id="PF00270">
    <property type="entry name" value="DEAD"/>
    <property type="match status" value="1"/>
</dbReference>
<evidence type="ECO:0000256" key="5">
    <source>
        <dbReference type="ARBA" id="ARBA00022806"/>
    </source>
</evidence>
<keyword evidence="7 9" id="KW-0238">DNA-binding</keyword>
<comment type="similarity">
    <text evidence="9">In the C-terminal section; belongs to the helicase family. RecG subfamily.</text>
</comment>
<evidence type="ECO:0000313" key="13">
    <source>
        <dbReference type="Proteomes" id="UP000823635"/>
    </source>
</evidence>
<dbReference type="SMART" id="SM00490">
    <property type="entry name" value="HELICc"/>
    <property type="match status" value="1"/>
</dbReference>
<dbReference type="SMART" id="SM00487">
    <property type="entry name" value="DEXDc"/>
    <property type="match status" value="1"/>
</dbReference>
<evidence type="ECO:0000259" key="10">
    <source>
        <dbReference type="PROSITE" id="PS51192"/>
    </source>
</evidence>
<dbReference type="Gene3D" id="3.40.50.300">
    <property type="entry name" value="P-loop containing nucleotide triphosphate hydrolases"/>
    <property type="match status" value="2"/>
</dbReference>
<organism evidence="12 13">
    <name type="scientific">Candidatus Egerieousia excrementavium</name>
    <dbReference type="NCBI Taxonomy" id="2840778"/>
    <lineage>
        <taxon>Bacteria</taxon>
        <taxon>Pseudomonadati</taxon>
        <taxon>Bacteroidota</taxon>
        <taxon>Bacteroidia</taxon>
        <taxon>Bacteroidales</taxon>
        <taxon>Candidatus Egerieousia</taxon>
    </lineage>
</organism>
<reference evidence="12" key="1">
    <citation type="submission" date="2020-10" db="EMBL/GenBank/DDBJ databases">
        <authorList>
            <person name="Gilroy R."/>
        </authorList>
    </citation>
    <scope>NUCLEOTIDE SEQUENCE</scope>
    <source>
        <strain evidence="12">15467</strain>
    </source>
</reference>
<gene>
    <name evidence="9 12" type="primary">mfd</name>
    <name evidence="12" type="ORF">IAC68_07025</name>
</gene>
<dbReference type="InterPro" id="IPR036101">
    <property type="entry name" value="CarD-like/TRCF_RID_sf"/>
</dbReference>
<evidence type="ECO:0000313" key="12">
    <source>
        <dbReference type="EMBL" id="MBO8429664.1"/>
    </source>
</evidence>
<dbReference type="NCBIfam" id="TIGR00580">
    <property type="entry name" value="mfd"/>
    <property type="match status" value="1"/>
</dbReference>
<evidence type="ECO:0000256" key="2">
    <source>
        <dbReference type="ARBA" id="ARBA00022741"/>
    </source>
</evidence>
<dbReference type="EC" id="3.6.4.-" evidence="9"/>
<keyword evidence="2 9" id="KW-0547">Nucleotide-binding</keyword>
<keyword evidence="8 9" id="KW-0234">DNA repair</keyword>
<dbReference type="InterPro" id="IPR041471">
    <property type="entry name" value="UvrB_inter"/>
</dbReference>
<dbReference type="HAMAP" id="MF_00969">
    <property type="entry name" value="TRCF"/>
    <property type="match status" value="1"/>
</dbReference>
<feature type="domain" description="Helicase ATP-binding" evidence="10">
    <location>
        <begin position="561"/>
        <end position="722"/>
    </location>
</feature>
<accession>A0A9D9GYP5</accession>
<reference evidence="12" key="2">
    <citation type="journal article" date="2021" name="PeerJ">
        <title>Extensive microbial diversity within the chicken gut microbiome revealed by metagenomics and culture.</title>
        <authorList>
            <person name="Gilroy R."/>
            <person name="Ravi A."/>
            <person name="Getino M."/>
            <person name="Pursley I."/>
            <person name="Horton D.L."/>
            <person name="Alikhan N.F."/>
            <person name="Baker D."/>
            <person name="Gharbi K."/>
            <person name="Hall N."/>
            <person name="Watson M."/>
            <person name="Adriaenssens E.M."/>
            <person name="Foster-Nyarko E."/>
            <person name="Jarju S."/>
            <person name="Secka A."/>
            <person name="Antonio M."/>
            <person name="Oren A."/>
            <person name="Chaudhuri R.R."/>
            <person name="La Ragione R."/>
            <person name="Hildebrand F."/>
            <person name="Pallen M.J."/>
        </authorList>
    </citation>
    <scope>NUCLEOTIDE SEQUENCE</scope>
    <source>
        <strain evidence="12">15467</strain>
    </source>
</reference>
<dbReference type="InterPro" id="IPR001650">
    <property type="entry name" value="Helicase_C-like"/>
</dbReference>
<dbReference type="InterPro" id="IPR037235">
    <property type="entry name" value="TRCF-like_C_D7"/>
</dbReference>
<dbReference type="GO" id="GO:0006355">
    <property type="term" value="P:regulation of DNA-templated transcription"/>
    <property type="evidence" value="ECO:0007669"/>
    <property type="project" value="UniProtKB-UniRule"/>
</dbReference>
<evidence type="ECO:0000256" key="4">
    <source>
        <dbReference type="ARBA" id="ARBA00022801"/>
    </source>
</evidence>
<dbReference type="PANTHER" id="PTHR47964:SF1">
    <property type="entry name" value="ATP-DEPENDENT DNA HELICASE HOMOLOG RECG, CHLOROPLASTIC"/>
    <property type="match status" value="1"/>
</dbReference>
<dbReference type="GO" id="GO:0000716">
    <property type="term" value="P:transcription-coupled nucleotide-excision repair, DNA damage recognition"/>
    <property type="evidence" value="ECO:0007669"/>
    <property type="project" value="UniProtKB-UniRule"/>
</dbReference>
<dbReference type="EMBL" id="JADINB010000148">
    <property type="protein sequence ID" value="MBO8429664.1"/>
    <property type="molecule type" value="Genomic_DNA"/>
</dbReference>
<keyword evidence="1 9" id="KW-0963">Cytoplasm</keyword>
<dbReference type="InterPro" id="IPR011545">
    <property type="entry name" value="DEAD/DEAH_box_helicase_dom"/>
</dbReference>
<dbReference type="Pfam" id="PF17757">
    <property type="entry name" value="UvrB_inter"/>
    <property type="match status" value="1"/>
</dbReference>
<keyword evidence="4 9" id="KW-0378">Hydrolase</keyword>
<dbReference type="InterPro" id="IPR014001">
    <property type="entry name" value="Helicase_ATP-bd"/>
</dbReference>
<name>A0A9D9GYP5_9BACT</name>
<keyword evidence="5" id="KW-0347">Helicase</keyword>
<comment type="caution">
    <text evidence="12">The sequence shown here is derived from an EMBL/GenBank/DDBJ whole genome shotgun (WGS) entry which is preliminary data.</text>
</comment>
<comment type="similarity">
    <text evidence="9">In the N-terminal section; belongs to the UvrB family.</text>
</comment>
<evidence type="ECO:0000256" key="6">
    <source>
        <dbReference type="ARBA" id="ARBA00022840"/>
    </source>
</evidence>
<dbReference type="AlphaFoldDB" id="A0A9D9GYP5"/>
<dbReference type="Gene3D" id="3.40.50.11180">
    <property type="match status" value="1"/>
</dbReference>
<dbReference type="Gene3D" id="3.30.2060.10">
    <property type="entry name" value="Penicillin-binding protein 1b domain"/>
    <property type="match status" value="1"/>
</dbReference>
<comment type="subcellular location">
    <subcellularLocation>
        <location evidence="9">Cytoplasm</location>
    </subcellularLocation>
</comment>
<dbReference type="SUPFAM" id="SSF141259">
    <property type="entry name" value="CarD-like"/>
    <property type="match status" value="1"/>
</dbReference>
<evidence type="ECO:0000256" key="9">
    <source>
        <dbReference type="HAMAP-Rule" id="MF_00969"/>
    </source>
</evidence>
<evidence type="ECO:0000259" key="11">
    <source>
        <dbReference type="PROSITE" id="PS51194"/>
    </source>
</evidence>
<dbReference type="GO" id="GO:0005524">
    <property type="term" value="F:ATP binding"/>
    <property type="evidence" value="ECO:0007669"/>
    <property type="project" value="UniProtKB-UniRule"/>
</dbReference>
<evidence type="ECO:0000256" key="3">
    <source>
        <dbReference type="ARBA" id="ARBA00022763"/>
    </source>
</evidence>
<protein>
    <recommendedName>
        <fullName evidence="9">Transcription-repair-coupling factor</fullName>
        <shortName evidence="9">TRCF</shortName>
        <ecNumber evidence="9">3.6.4.-</ecNumber>
    </recommendedName>
</protein>
<dbReference type="GO" id="GO:0005737">
    <property type="term" value="C:cytoplasm"/>
    <property type="evidence" value="ECO:0007669"/>
    <property type="project" value="UniProtKB-SubCell"/>
</dbReference>
<dbReference type="GO" id="GO:0003678">
    <property type="term" value="F:DNA helicase activity"/>
    <property type="evidence" value="ECO:0007669"/>
    <property type="project" value="TreeGrafter"/>
</dbReference>